<proteinExistence type="inferred from homology"/>
<dbReference type="AlphaFoldDB" id="A0A8C4QN55"/>
<comment type="subunit">
    <text evidence="11">Homodimer; disulfide-linked. Seems to also exist as monomers.</text>
</comment>
<evidence type="ECO:0000313" key="13">
    <source>
        <dbReference type="Ensembl" id="ENSEBUP00000018013.1"/>
    </source>
</evidence>
<reference evidence="13" key="1">
    <citation type="submission" date="2025-08" db="UniProtKB">
        <authorList>
            <consortium name="Ensembl"/>
        </authorList>
    </citation>
    <scope>IDENTIFICATION</scope>
</reference>
<dbReference type="GO" id="GO:0005783">
    <property type="term" value="C:endoplasmic reticulum"/>
    <property type="evidence" value="ECO:0007669"/>
    <property type="project" value="UniProtKB-SubCell"/>
</dbReference>
<keyword evidence="6 12" id="KW-0732">Signal</keyword>
<comment type="subcellular location">
    <subcellularLocation>
        <location evidence="1">Endoplasmic reticulum</location>
    </subcellularLocation>
    <subcellularLocation>
        <location evidence="2">Golgi apparatus</location>
    </subcellularLocation>
    <subcellularLocation>
        <location evidence="3">Secreted</location>
    </subcellularLocation>
</comment>
<feature type="signal peptide" evidence="12">
    <location>
        <begin position="1"/>
        <end position="22"/>
    </location>
</feature>
<keyword evidence="8" id="KW-0333">Golgi apparatus</keyword>
<name>A0A8C4QN55_EPTBU</name>
<evidence type="ECO:0000256" key="7">
    <source>
        <dbReference type="ARBA" id="ARBA00022824"/>
    </source>
</evidence>
<dbReference type="GO" id="GO:0005576">
    <property type="term" value="C:extracellular region"/>
    <property type="evidence" value="ECO:0007669"/>
    <property type="project" value="UniProtKB-SubCell"/>
</dbReference>
<dbReference type="PANTHER" id="PTHR31185">
    <property type="entry name" value="FIN BUD INITIATION FACTOR FIBIN"/>
    <property type="match status" value="1"/>
</dbReference>
<dbReference type="PANTHER" id="PTHR31185:SF0">
    <property type="entry name" value="FIN BUD INITIATION FACTOR HOMOLOG"/>
    <property type="match status" value="1"/>
</dbReference>
<keyword evidence="5" id="KW-0964">Secreted</keyword>
<evidence type="ECO:0000256" key="6">
    <source>
        <dbReference type="ARBA" id="ARBA00022729"/>
    </source>
</evidence>
<dbReference type="Proteomes" id="UP000694388">
    <property type="component" value="Unplaced"/>
</dbReference>
<comment type="similarity">
    <text evidence="4">Belongs to the FIBIN family.</text>
</comment>
<evidence type="ECO:0000256" key="2">
    <source>
        <dbReference type="ARBA" id="ARBA00004555"/>
    </source>
</evidence>
<evidence type="ECO:0000256" key="4">
    <source>
        <dbReference type="ARBA" id="ARBA00007437"/>
    </source>
</evidence>
<evidence type="ECO:0000256" key="9">
    <source>
        <dbReference type="ARBA" id="ARBA00023157"/>
    </source>
</evidence>
<sequence>MQSMRALPLLCCCLLYLIQVRAARRLSTVYPEMINKSLHYYFVPDGEFDPESEDFHRCQFEFDLSGRRLKPMGLSNRHQWGQTMARIRNHLQVSASLLAALGVQAQQDTEGLALGYESFLQNELSELRPVFSMAKVGLDELEAQLYIHATVSPEQSIMVLGLLGLVERAHSMDDTMSGVHTTTATTTSNMLAVESMAIVNEARLANMLRDYVENWHVTQH</sequence>
<dbReference type="Pfam" id="PF15819">
    <property type="entry name" value="Fibin"/>
    <property type="match status" value="1"/>
</dbReference>
<evidence type="ECO:0000256" key="5">
    <source>
        <dbReference type="ARBA" id="ARBA00022525"/>
    </source>
</evidence>
<keyword evidence="14" id="KW-1185">Reference proteome</keyword>
<evidence type="ECO:0000256" key="12">
    <source>
        <dbReference type="SAM" id="SignalP"/>
    </source>
</evidence>
<dbReference type="Ensembl" id="ENSEBUT00000018590.1">
    <property type="protein sequence ID" value="ENSEBUP00000018013.1"/>
    <property type="gene ID" value="ENSEBUG00000011257.1"/>
</dbReference>
<evidence type="ECO:0000256" key="8">
    <source>
        <dbReference type="ARBA" id="ARBA00023034"/>
    </source>
</evidence>
<reference evidence="13" key="2">
    <citation type="submission" date="2025-09" db="UniProtKB">
        <authorList>
            <consortium name="Ensembl"/>
        </authorList>
    </citation>
    <scope>IDENTIFICATION</scope>
</reference>
<evidence type="ECO:0000256" key="1">
    <source>
        <dbReference type="ARBA" id="ARBA00004240"/>
    </source>
</evidence>
<dbReference type="GO" id="GO:0005794">
    <property type="term" value="C:Golgi apparatus"/>
    <property type="evidence" value="ECO:0007669"/>
    <property type="project" value="UniProtKB-SubCell"/>
</dbReference>
<keyword evidence="10" id="KW-0325">Glycoprotein</keyword>
<organism evidence="13 14">
    <name type="scientific">Eptatretus burgeri</name>
    <name type="common">Inshore hagfish</name>
    <dbReference type="NCBI Taxonomy" id="7764"/>
    <lineage>
        <taxon>Eukaryota</taxon>
        <taxon>Metazoa</taxon>
        <taxon>Chordata</taxon>
        <taxon>Craniata</taxon>
        <taxon>Vertebrata</taxon>
        <taxon>Cyclostomata</taxon>
        <taxon>Myxini</taxon>
        <taxon>Myxiniformes</taxon>
        <taxon>Myxinidae</taxon>
        <taxon>Eptatretinae</taxon>
        <taxon>Eptatretus</taxon>
    </lineage>
</organism>
<accession>A0A8C4QN55</accession>
<evidence type="ECO:0000256" key="11">
    <source>
        <dbReference type="ARBA" id="ARBA00025913"/>
    </source>
</evidence>
<feature type="chain" id="PRO_5034433915" evidence="12">
    <location>
        <begin position="23"/>
        <end position="220"/>
    </location>
</feature>
<keyword evidence="9" id="KW-1015">Disulfide bond</keyword>
<evidence type="ECO:0000313" key="14">
    <source>
        <dbReference type="Proteomes" id="UP000694388"/>
    </source>
</evidence>
<evidence type="ECO:0000256" key="10">
    <source>
        <dbReference type="ARBA" id="ARBA00023180"/>
    </source>
</evidence>
<dbReference type="InterPro" id="IPR026772">
    <property type="entry name" value="Fibin"/>
</dbReference>
<evidence type="ECO:0000256" key="3">
    <source>
        <dbReference type="ARBA" id="ARBA00004613"/>
    </source>
</evidence>
<protein>
    <submittedName>
        <fullName evidence="13">Uncharacterized protein</fullName>
    </submittedName>
</protein>
<keyword evidence="7" id="KW-0256">Endoplasmic reticulum</keyword>